<evidence type="ECO:0000313" key="3">
    <source>
        <dbReference type="Proteomes" id="UP001152795"/>
    </source>
</evidence>
<proteinExistence type="predicted"/>
<keyword evidence="3" id="KW-1185">Reference proteome</keyword>
<organism evidence="2 3">
    <name type="scientific">Paramuricea clavata</name>
    <name type="common">Red gorgonian</name>
    <name type="synonym">Violescent sea-whip</name>
    <dbReference type="NCBI Taxonomy" id="317549"/>
    <lineage>
        <taxon>Eukaryota</taxon>
        <taxon>Metazoa</taxon>
        <taxon>Cnidaria</taxon>
        <taxon>Anthozoa</taxon>
        <taxon>Octocorallia</taxon>
        <taxon>Malacalcyonacea</taxon>
        <taxon>Plexauridae</taxon>
        <taxon>Paramuricea</taxon>
    </lineage>
</organism>
<accession>A0A7D9LC43</accession>
<sequence>MTTAASPEFMQFVNYMQCSLSDTNSTILTNLYVNFNSYQPPVRCGSFAEKFIFWKQLYDQYAQEQEKIANANLFASQIQPSDPRLKAIKTELPEDLTSLCVKSEDTQLFQTFDLKNETPTTPQSQHNSSDACNTEIKSE</sequence>
<evidence type="ECO:0000313" key="2">
    <source>
        <dbReference type="EMBL" id="CAB4030078.1"/>
    </source>
</evidence>
<feature type="compositionally biased region" description="Polar residues" evidence="1">
    <location>
        <begin position="117"/>
        <end position="132"/>
    </location>
</feature>
<gene>
    <name evidence="2" type="ORF">PACLA_8A063689</name>
</gene>
<dbReference type="EMBL" id="CACRXK020016607">
    <property type="protein sequence ID" value="CAB4030078.1"/>
    <property type="molecule type" value="Genomic_DNA"/>
</dbReference>
<dbReference type="AlphaFoldDB" id="A0A7D9LC43"/>
<comment type="caution">
    <text evidence="2">The sequence shown here is derived from an EMBL/GenBank/DDBJ whole genome shotgun (WGS) entry which is preliminary data.</text>
</comment>
<name>A0A7D9LC43_PARCT</name>
<evidence type="ECO:0000256" key="1">
    <source>
        <dbReference type="SAM" id="MobiDB-lite"/>
    </source>
</evidence>
<reference evidence="2" key="1">
    <citation type="submission" date="2020-04" db="EMBL/GenBank/DDBJ databases">
        <authorList>
            <person name="Alioto T."/>
            <person name="Alioto T."/>
            <person name="Gomez Garrido J."/>
        </authorList>
    </citation>
    <scope>NUCLEOTIDE SEQUENCE</scope>
    <source>
        <strain evidence="2">A484AB</strain>
    </source>
</reference>
<protein>
    <submittedName>
        <fullName evidence="2">Uncharacterized protein</fullName>
    </submittedName>
</protein>
<dbReference type="Proteomes" id="UP001152795">
    <property type="component" value="Unassembled WGS sequence"/>
</dbReference>
<feature type="region of interest" description="Disordered" evidence="1">
    <location>
        <begin position="115"/>
        <end position="139"/>
    </location>
</feature>